<evidence type="ECO:0000313" key="2">
    <source>
        <dbReference type="EMBL" id="STI80194.1"/>
    </source>
</evidence>
<dbReference type="EMBL" id="UGCO01000001">
    <property type="protein sequence ID" value="STI80194.1"/>
    <property type="molecule type" value="Genomic_DNA"/>
</dbReference>
<feature type="region of interest" description="Disordered" evidence="1">
    <location>
        <begin position="98"/>
        <end position="132"/>
    </location>
</feature>
<name>A0A376TSJ9_ECOLX</name>
<proteinExistence type="predicted"/>
<dbReference type="SUPFAM" id="SSF56003">
    <property type="entry name" value="Molybdenum cofactor-binding domain"/>
    <property type="match status" value="1"/>
</dbReference>
<dbReference type="InterPro" id="IPR037165">
    <property type="entry name" value="AldOxase/xan_DH_Mopterin-bd_sf"/>
</dbReference>
<dbReference type="Gene3D" id="3.30.365.10">
    <property type="entry name" value="Aldehyde oxidase/xanthine dehydrogenase, molybdopterin binding domain"/>
    <property type="match status" value="1"/>
</dbReference>
<reference evidence="2 3" key="1">
    <citation type="submission" date="2018-06" db="EMBL/GenBank/DDBJ databases">
        <authorList>
            <consortium name="Pathogen Informatics"/>
            <person name="Doyle S."/>
        </authorList>
    </citation>
    <scope>NUCLEOTIDE SEQUENCE [LARGE SCALE GENOMIC DNA]</scope>
    <source>
        <strain evidence="2 3">NCTC8985</strain>
    </source>
</reference>
<keyword evidence="2" id="KW-0560">Oxidoreductase</keyword>
<gene>
    <name evidence="2" type="ORF">NCTC8985_05611</name>
</gene>
<sequence length="132" mass="14376">MSIDEAMAEDAPVVHDEPVVYVAGVPDTLEDDNSHAAQRGEHMIINFPIGSRPRKNIAASIHGHIGDMDKGFADADVIIERTYNSTQAQQCPTENTYLLYPDGRRSSGYPRLHPGTMALTPPGRAPRGHETA</sequence>
<organism evidence="2 3">
    <name type="scientific">Escherichia coli</name>
    <dbReference type="NCBI Taxonomy" id="562"/>
    <lineage>
        <taxon>Bacteria</taxon>
        <taxon>Pseudomonadati</taxon>
        <taxon>Pseudomonadota</taxon>
        <taxon>Gammaproteobacteria</taxon>
        <taxon>Enterobacterales</taxon>
        <taxon>Enterobacteriaceae</taxon>
        <taxon>Escherichia</taxon>
    </lineage>
</organism>
<evidence type="ECO:0000313" key="3">
    <source>
        <dbReference type="Proteomes" id="UP000254405"/>
    </source>
</evidence>
<dbReference type="Proteomes" id="UP000254405">
    <property type="component" value="Unassembled WGS sequence"/>
</dbReference>
<protein>
    <submittedName>
        <fullName evidence="2">Selenate reductase subunit YgfN</fullName>
        <ecNumber evidence="2">1.-.-.-</ecNumber>
    </submittedName>
</protein>
<accession>A0A376TSJ9</accession>
<dbReference type="AlphaFoldDB" id="A0A376TSJ9"/>
<evidence type="ECO:0000256" key="1">
    <source>
        <dbReference type="SAM" id="MobiDB-lite"/>
    </source>
</evidence>
<dbReference type="EC" id="1.-.-.-" evidence="2"/>
<dbReference type="GO" id="GO:0016491">
    <property type="term" value="F:oxidoreductase activity"/>
    <property type="evidence" value="ECO:0007669"/>
    <property type="project" value="UniProtKB-KW"/>
</dbReference>